<dbReference type="PANTHER" id="PTHR43386:SF25">
    <property type="entry name" value="PEPTIDE ABC TRANSPORTER PERMEASE PROTEIN"/>
    <property type="match status" value="1"/>
</dbReference>
<dbReference type="InterPro" id="IPR035906">
    <property type="entry name" value="MetI-like_sf"/>
</dbReference>
<dbReference type="EMBL" id="RKHK01000001">
    <property type="protein sequence ID" value="ROR71896.1"/>
    <property type="molecule type" value="Genomic_DNA"/>
</dbReference>
<dbReference type="CDD" id="cd06261">
    <property type="entry name" value="TM_PBP2"/>
    <property type="match status" value="1"/>
</dbReference>
<evidence type="ECO:0000256" key="5">
    <source>
        <dbReference type="ARBA" id="ARBA00022989"/>
    </source>
</evidence>
<dbReference type="AlphaFoldDB" id="A0A3N2B9F6"/>
<dbReference type="GO" id="GO:0055085">
    <property type="term" value="P:transmembrane transport"/>
    <property type="evidence" value="ECO:0007669"/>
    <property type="project" value="InterPro"/>
</dbReference>
<keyword evidence="4 7" id="KW-0812">Transmembrane</keyword>
<dbReference type="Gene3D" id="1.10.3720.10">
    <property type="entry name" value="MetI-like"/>
    <property type="match status" value="1"/>
</dbReference>
<evidence type="ECO:0000256" key="6">
    <source>
        <dbReference type="ARBA" id="ARBA00023136"/>
    </source>
</evidence>
<comment type="similarity">
    <text evidence="7">Belongs to the binding-protein-dependent transport system permease family.</text>
</comment>
<reference evidence="9 10" key="1">
    <citation type="submission" date="2018-11" db="EMBL/GenBank/DDBJ databases">
        <title>Sequencing the genomes of 1000 actinobacteria strains.</title>
        <authorList>
            <person name="Klenk H.-P."/>
        </authorList>
    </citation>
    <scope>NUCLEOTIDE SEQUENCE [LARGE SCALE GENOMIC DNA]</scope>
    <source>
        <strain evidence="9 10">DSM 11294</strain>
    </source>
</reference>
<sequence>MSTVVTASDSPARRALHGVRRWRPSVVLATGVLVVAITWALLPGLLAPHEPLTSVGPARTGPSLAHVFGTDAIGRDLFSRVIHGASRSLTGALLAVGVGLMVGTALGVLAGSSVRLVDDLIMRLVDVLLAIPQLLLMLSVLVLLGFGTTNAAIAVGISSVAAFARLARSEVVRVRRTDYVEAAFGSGGRFLTVLWRHVLPNSAGPVVALAALQFGIAIIALSTLSFLGYGAPPPQPEWGLLIAEGRDHLATSWWMTTLPGLVLVAVVVSANRVSMALRRQR</sequence>
<dbReference type="SUPFAM" id="SSF161098">
    <property type="entry name" value="MetI-like"/>
    <property type="match status" value="1"/>
</dbReference>
<evidence type="ECO:0000256" key="1">
    <source>
        <dbReference type="ARBA" id="ARBA00004651"/>
    </source>
</evidence>
<dbReference type="Proteomes" id="UP000280668">
    <property type="component" value="Unassembled WGS sequence"/>
</dbReference>
<organism evidence="9 10">
    <name type="scientific">Bogoriella caseilytica</name>
    <dbReference type="NCBI Taxonomy" id="56055"/>
    <lineage>
        <taxon>Bacteria</taxon>
        <taxon>Bacillati</taxon>
        <taxon>Actinomycetota</taxon>
        <taxon>Actinomycetes</taxon>
        <taxon>Micrococcales</taxon>
        <taxon>Bogoriellaceae</taxon>
        <taxon>Bogoriella</taxon>
    </lineage>
</organism>
<evidence type="ECO:0000259" key="8">
    <source>
        <dbReference type="PROSITE" id="PS50928"/>
    </source>
</evidence>
<evidence type="ECO:0000256" key="4">
    <source>
        <dbReference type="ARBA" id="ARBA00022692"/>
    </source>
</evidence>
<evidence type="ECO:0000256" key="2">
    <source>
        <dbReference type="ARBA" id="ARBA00022448"/>
    </source>
</evidence>
<feature type="transmembrane region" description="Helical" evidence="7">
    <location>
        <begin position="150"/>
        <end position="167"/>
    </location>
</feature>
<dbReference type="RefSeq" id="WP_123302550.1">
    <property type="nucleotide sequence ID" value="NZ_RKHK01000001.1"/>
</dbReference>
<evidence type="ECO:0000256" key="7">
    <source>
        <dbReference type="RuleBase" id="RU363032"/>
    </source>
</evidence>
<keyword evidence="5 7" id="KW-1133">Transmembrane helix</keyword>
<dbReference type="PROSITE" id="PS50928">
    <property type="entry name" value="ABC_TM1"/>
    <property type="match status" value="1"/>
</dbReference>
<dbReference type="OrthoDB" id="9812701at2"/>
<feature type="domain" description="ABC transmembrane type-1" evidence="8">
    <location>
        <begin position="85"/>
        <end position="274"/>
    </location>
</feature>
<dbReference type="Pfam" id="PF00528">
    <property type="entry name" value="BPD_transp_1"/>
    <property type="match status" value="1"/>
</dbReference>
<feature type="transmembrane region" description="Helical" evidence="7">
    <location>
        <begin position="206"/>
        <end position="231"/>
    </location>
</feature>
<keyword evidence="10" id="KW-1185">Reference proteome</keyword>
<dbReference type="GO" id="GO:0005886">
    <property type="term" value="C:plasma membrane"/>
    <property type="evidence" value="ECO:0007669"/>
    <property type="project" value="UniProtKB-SubCell"/>
</dbReference>
<accession>A0A3N2B9F6</accession>
<feature type="transmembrane region" description="Helical" evidence="7">
    <location>
        <begin position="22"/>
        <end position="42"/>
    </location>
</feature>
<keyword evidence="2 7" id="KW-0813">Transport</keyword>
<evidence type="ECO:0000256" key="3">
    <source>
        <dbReference type="ARBA" id="ARBA00022475"/>
    </source>
</evidence>
<feature type="transmembrane region" description="Helical" evidence="7">
    <location>
        <begin position="124"/>
        <end position="144"/>
    </location>
</feature>
<dbReference type="InterPro" id="IPR050366">
    <property type="entry name" value="BP-dependent_transpt_permease"/>
</dbReference>
<proteinExistence type="inferred from homology"/>
<keyword evidence="6 7" id="KW-0472">Membrane</keyword>
<keyword evidence="3" id="KW-1003">Cell membrane</keyword>
<gene>
    <name evidence="9" type="ORF">EDD31_0235</name>
</gene>
<feature type="transmembrane region" description="Helical" evidence="7">
    <location>
        <begin position="89"/>
        <end position="112"/>
    </location>
</feature>
<protein>
    <submittedName>
        <fullName evidence="9">Peptide/nickel transport system permease protein</fullName>
    </submittedName>
</protein>
<feature type="transmembrane region" description="Helical" evidence="7">
    <location>
        <begin position="251"/>
        <end position="271"/>
    </location>
</feature>
<dbReference type="InterPro" id="IPR000515">
    <property type="entry name" value="MetI-like"/>
</dbReference>
<name>A0A3N2B9F6_9MICO</name>
<evidence type="ECO:0000313" key="9">
    <source>
        <dbReference type="EMBL" id="ROR71896.1"/>
    </source>
</evidence>
<comment type="caution">
    <text evidence="9">The sequence shown here is derived from an EMBL/GenBank/DDBJ whole genome shotgun (WGS) entry which is preliminary data.</text>
</comment>
<evidence type="ECO:0000313" key="10">
    <source>
        <dbReference type="Proteomes" id="UP000280668"/>
    </source>
</evidence>
<comment type="subcellular location">
    <subcellularLocation>
        <location evidence="1 7">Cell membrane</location>
        <topology evidence="1 7">Multi-pass membrane protein</topology>
    </subcellularLocation>
</comment>
<dbReference type="PANTHER" id="PTHR43386">
    <property type="entry name" value="OLIGOPEPTIDE TRANSPORT SYSTEM PERMEASE PROTEIN APPC"/>
    <property type="match status" value="1"/>
</dbReference>